<feature type="transmembrane region" description="Helical" evidence="6">
    <location>
        <begin position="12"/>
        <end position="31"/>
    </location>
</feature>
<dbReference type="PANTHER" id="PTHR43124:SF4">
    <property type="entry name" value="SUGAR EFFLUX TRANSPORTER"/>
    <property type="match status" value="1"/>
</dbReference>
<evidence type="ECO:0000256" key="2">
    <source>
        <dbReference type="ARBA" id="ARBA00022475"/>
    </source>
</evidence>
<protein>
    <submittedName>
        <fullName evidence="8">Sugar transporter</fullName>
    </submittedName>
</protein>
<dbReference type="CDD" id="cd17324">
    <property type="entry name" value="MFS_NepI_like"/>
    <property type="match status" value="1"/>
</dbReference>
<name>A0ABV4E7U0_9GAMM</name>
<evidence type="ECO:0000256" key="1">
    <source>
        <dbReference type="ARBA" id="ARBA00004651"/>
    </source>
</evidence>
<evidence type="ECO:0000313" key="8">
    <source>
        <dbReference type="EMBL" id="MEY8770981.1"/>
    </source>
</evidence>
<dbReference type="Gene3D" id="1.20.1250.20">
    <property type="entry name" value="MFS general substrate transporter like domains"/>
    <property type="match status" value="1"/>
</dbReference>
<sequence length="403" mass="42474">MNTVTVSRKVAWSRVLALAVAAFIFNTTEYMPVGLLSDIGHSFGMESAQAGIMLTIYAWIVALMSLPLMLMTSNTDRRVLLIAIFGLFTFSHVLAFFAWSFDVLLLSRAGVALAHALFWSITASLAVRLAPPGKRAQALSLIATATALASVLGLPLGRIIGQAFGWRSTFLAIGVGALVLLGLILKIMPRVPSEHTGSLKSLPDLLRRPALVGLYVLAVAVVTAHFTAFTYIEPFVEKVAGFDQSFATLLLLIFGIAGITGSIIFGKSGEKRLSPLLTGSIALLSICLLLLASVAASKAGLIVLGLFWGMAFMMIGMGMQMKVLTLAPDATDVAMAMFSGIFNIGIGAGALLGNKVSLDLSMSSVGYIGAIPAVAALVLAVAIFRKTKEQPSTHEGSVITEVK</sequence>
<dbReference type="InterPro" id="IPR011701">
    <property type="entry name" value="MFS"/>
</dbReference>
<accession>A0ABV4E7U0</accession>
<keyword evidence="5 6" id="KW-0472">Membrane</keyword>
<comment type="subcellular location">
    <subcellularLocation>
        <location evidence="1">Cell membrane</location>
        <topology evidence="1">Multi-pass membrane protein</topology>
    </subcellularLocation>
</comment>
<dbReference type="InterPro" id="IPR036259">
    <property type="entry name" value="MFS_trans_sf"/>
</dbReference>
<keyword evidence="8" id="KW-0762">Sugar transport</keyword>
<proteinExistence type="predicted"/>
<feature type="transmembrane region" description="Helical" evidence="6">
    <location>
        <begin position="79"/>
        <end position="99"/>
    </location>
</feature>
<feature type="transmembrane region" description="Helical" evidence="6">
    <location>
        <begin position="244"/>
        <end position="264"/>
    </location>
</feature>
<keyword evidence="2" id="KW-1003">Cell membrane</keyword>
<feature type="transmembrane region" description="Helical" evidence="6">
    <location>
        <begin position="51"/>
        <end position="72"/>
    </location>
</feature>
<keyword evidence="9" id="KW-1185">Reference proteome</keyword>
<dbReference type="InterPro" id="IPR050189">
    <property type="entry name" value="MFS_Efflux_Transporters"/>
</dbReference>
<dbReference type="PANTHER" id="PTHR43124">
    <property type="entry name" value="PURINE EFFLUX PUMP PBUE"/>
    <property type="match status" value="1"/>
</dbReference>
<feature type="transmembrane region" description="Helical" evidence="6">
    <location>
        <begin position="209"/>
        <end position="232"/>
    </location>
</feature>
<dbReference type="RefSeq" id="WP_253461269.1">
    <property type="nucleotide sequence ID" value="NZ_JBGFFX010000006.1"/>
</dbReference>
<dbReference type="Proteomes" id="UP001565243">
    <property type="component" value="Unassembled WGS sequence"/>
</dbReference>
<evidence type="ECO:0000313" key="9">
    <source>
        <dbReference type="Proteomes" id="UP001565243"/>
    </source>
</evidence>
<dbReference type="SUPFAM" id="SSF103473">
    <property type="entry name" value="MFS general substrate transporter"/>
    <property type="match status" value="1"/>
</dbReference>
<dbReference type="EMBL" id="JBGFFX010000006">
    <property type="protein sequence ID" value="MEY8770981.1"/>
    <property type="molecule type" value="Genomic_DNA"/>
</dbReference>
<feature type="transmembrane region" description="Helical" evidence="6">
    <location>
        <begin position="139"/>
        <end position="160"/>
    </location>
</feature>
<evidence type="ECO:0000256" key="5">
    <source>
        <dbReference type="ARBA" id="ARBA00023136"/>
    </source>
</evidence>
<dbReference type="InterPro" id="IPR020846">
    <property type="entry name" value="MFS_dom"/>
</dbReference>
<evidence type="ECO:0000256" key="4">
    <source>
        <dbReference type="ARBA" id="ARBA00022989"/>
    </source>
</evidence>
<evidence type="ECO:0000256" key="6">
    <source>
        <dbReference type="SAM" id="Phobius"/>
    </source>
</evidence>
<dbReference type="PROSITE" id="PS50850">
    <property type="entry name" value="MFS"/>
    <property type="match status" value="1"/>
</dbReference>
<feature type="transmembrane region" description="Helical" evidence="6">
    <location>
        <begin position="333"/>
        <end position="353"/>
    </location>
</feature>
<gene>
    <name evidence="8" type="ORF">AB6T85_11160</name>
</gene>
<evidence type="ECO:0000259" key="7">
    <source>
        <dbReference type="PROSITE" id="PS50850"/>
    </source>
</evidence>
<dbReference type="NCBIfam" id="NF002921">
    <property type="entry name" value="PRK03545.1"/>
    <property type="match status" value="1"/>
</dbReference>
<feature type="transmembrane region" description="Helical" evidence="6">
    <location>
        <begin position="301"/>
        <end position="321"/>
    </location>
</feature>
<feature type="domain" description="Major facilitator superfamily (MFS) profile" evidence="7">
    <location>
        <begin position="14"/>
        <end position="388"/>
    </location>
</feature>
<keyword evidence="4 6" id="KW-1133">Transmembrane helix</keyword>
<feature type="transmembrane region" description="Helical" evidence="6">
    <location>
        <begin position="276"/>
        <end position="295"/>
    </location>
</feature>
<keyword evidence="8" id="KW-0813">Transport</keyword>
<evidence type="ECO:0000256" key="3">
    <source>
        <dbReference type="ARBA" id="ARBA00022692"/>
    </source>
</evidence>
<reference evidence="8 9" key="1">
    <citation type="submission" date="2024-07" db="EMBL/GenBank/DDBJ databases">
        <authorList>
            <person name="Hebao G."/>
        </authorList>
    </citation>
    <scope>NUCLEOTIDE SEQUENCE [LARGE SCALE GENOMIC DNA]</scope>
    <source>
        <strain evidence="8 9">ACCC 02193</strain>
    </source>
</reference>
<organism evidence="8 9">
    <name type="scientific">Erwinia aeris</name>
    <dbReference type="NCBI Taxonomy" id="3239803"/>
    <lineage>
        <taxon>Bacteria</taxon>
        <taxon>Pseudomonadati</taxon>
        <taxon>Pseudomonadota</taxon>
        <taxon>Gammaproteobacteria</taxon>
        <taxon>Enterobacterales</taxon>
        <taxon>Erwiniaceae</taxon>
        <taxon>Erwinia</taxon>
    </lineage>
</organism>
<feature type="transmembrane region" description="Helical" evidence="6">
    <location>
        <begin position="105"/>
        <end position="127"/>
    </location>
</feature>
<dbReference type="Pfam" id="PF07690">
    <property type="entry name" value="MFS_1"/>
    <property type="match status" value="1"/>
</dbReference>
<feature type="transmembrane region" description="Helical" evidence="6">
    <location>
        <begin position="365"/>
        <end position="384"/>
    </location>
</feature>
<comment type="caution">
    <text evidence="8">The sequence shown here is derived from an EMBL/GenBank/DDBJ whole genome shotgun (WGS) entry which is preliminary data.</text>
</comment>
<keyword evidence="3 6" id="KW-0812">Transmembrane</keyword>
<feature type="transmembrane region" description="Helical" evidence="6">
    <location>
        <begin position="166"/>
        <end position="188"/>
    </location>
</feature>